<gene>
    <name evidence="2" type="ORF">Nepgr_007655</name>
</gene>
<evidence type="ECO:0000313" key="3">
    <source>
        <dbReference type="Proteomes" id="UP001279734"/>
    </source>
</evidence>
<dbReference type="EMBL" id="BSYO01000006">
    <property type="protein sequence ID" value="GMH05815.1"/>
    <property type="molecule type" value="Genomic_DNA"/>
</dbReference>
<evidence type="ECO:0000256" key="1">
    <source>
        <dbReference type="SAM" id="MobiDB-lite"/>
    </source>
</evidence>
<dbReference type="AlphaFoldDB" id="A0AAD3S7A2"/>
<comment type="caution">
    <text evidence="2">The sequence shown here is derived from an EMBL/GenBank/DDBJ whole genome shotgun (WGS) entry which is preliminary data.</text>
</comment>
<feature type="compositionally biased region" description="Basic and acidic residues" evidence="1">
    <location>
        <begin position="60"/>
        <end position="69"/>
    </location>
</feature>
<dbReference type="Proteomes" id="UP001279734">
    <property type="component" value="Unassembled WGS sequence"/>
</dbReference>
<accession>A0AAD3S7A2</accession>
<evidence type="ECO:0000313" key="2">
    <source>
        <dbReference type="EMBL" id="GMH05815.1"/>
    </source>
</evidence>
<protein>
    <submittedName>
        <fullName evidence="2">Uncharacterized protein</fullName>
    </submittedName>
</protein>
<organism evidence="2 3">
    <name type="scientific">Nepenthes gracilis</name>
    <name type="common">Slender pitcher plant</name>
    <dbReference type="NCBI Taxonomy" id="150966"/>
    <lineage>
        <taxon>Eukaryota</taxon>
        <taxon>Viridiplantae</taxon>
        <taxon>Streptophyta</taxon>
        <taxon>Embryophyta</taxon>
        <taxon>Tracheophyta</taxon>
        <taxon>Spermatophyta</taxon>
        <taxon>Magnoliopsida</taxon>
        <taxon>eudicotyledons</taxon>
        <taxon>Gunneridae</taxon>
        <taxon>Pentapetalae</taxon>
        <taxon>Caryophyllales</taxon>
        <taxon>Nepenthaceae</taxon>
        <taxon>Nepenthes</taxon>
    </lineage>
</organism>
<name>A0AAD3S7A2_NEPGR</name>
<feature type="region of interest" description="Disordered" evidence="1">
    <location>
        <begin position="60"/>
        <end position="84"/>
    </location>
</feature>
<reference evidence="2" key="1">
    <citation type="submission" date="2023-05" db="EMBL/GenBank/DDBJ databases">
        <title>Nepenthes gracilis genome sequencing.</title>
        <authorList>
            <person name="Fukushima K."/>
        </authorList>
    </citation>
    <scope>NUCLEOTIDE SEQUENCE</scope>
    <source>
        <strain evidence="2">SING2019-196</strain>
    </source>
</reference>
<proteinExistence type="predicted"/>
<feature type="region of interest" description="Disordered" evidence="1">
    <location>
        <begin position="104"/>
        <end position="126"/>
    </location>
</feature>
<keyword evidence="3" id="KW-1185">Reference proteome</keyword>
<sequence>MGYLVCGLFSASLRYVDLIPSRSSLVHGSHLRLEAHSWNRKGSLLFWRNRPIDVISRKTLDREDPKLEDPSEASSSIMPHTGRQVTAWPPGYHPHLPFELLNLPETPSRLTPDSRQPLASAMMAHD</sequence>